<evidence type="ECO:0000313" key="2">
    <source>
        <dbReference type="Proteomes" id="UP001066276"/>
    </source>
</evidence>
<name>A0AAV7L1T3_PLEWA</name>
<dbReference type="AlphaFoldDB" id="A0AAV7L1T3"/>
<dbReference type="Proteomes" id="UP001066276">
    <property type="component" value="Chromosome 12"/>
</dbReference>
<protein>
    <submittedName>
        <fullName evidence="1">Uncharacterized protein</fullName>
    </submittedName>
</protein>
<gene>
    <name evidence="1" type="ORF">NDU88_004563</name>
</gene>
<accession>A0AAV7L1T3</accession>
<dbReference type="EMBL" id="JANPWB010000016">
    <property type="protein sequence ID" value="KAJ1084415.1"/>
    <property type="molecule type" value="Genomic_DNA"/>
</dbReference>
<proteinExistence type="predicted"/>
<comment type="caution">
    <text evidence="1">The sequence shown here is derived from an EMBL/GenBank/DDBJ whole genome shotgun (WGS) entry which is preliminary data.</text>
</comment>
<evidence type="ECO:0000313" key="1">
    <source>
        <dbReference type="EMBL" id="KAJ1084415.1"/>
    </source>
</evidence>
<reference evidence="1" key="1">
    <citation type="journal article" date="2022" name="bioRxiv">
        <title>Sequencing and chromosome-scale assembly of the giantPleurodeles waltlgenome.</title>
        <authorList>
            <person name="Brown T."/>
            <person name="Elewa A."/>
            <person name="Iarovenko S."/>
            <person name="Subramanian E."/>
            <person name="Araus A.J."/>
            <person name="Petzold A."/>
            <person name="Susuki M."/>
            <person name="Suzuki K.-i.T."/>
            <person name="Hayashi T."/>
            <person name="Toyoda A."/>
            <person name="Oliveira C."/>
            <person name="Osipova E."/>
            <person name="Leigh N.D."/>
            <person name="Simon A."/>
            <person name="Yun M.H."/>
        </authorList>
    </citation>
    <scope>NUCLEOTIDE SEQUENCE</scope>
    <source>
        <strain evidence="1">20211129_DDA</strain>
        <tissue evidence="1">Liver</tissue>
    </source>
</reference>
<organism evidence="1 2">
    <name type="scientific">Pleurodeles waltl</name>
    <name type="common">Iberian ribbed newt</name>
    <dbReference type="NCBI Taxonomy" id="8319"/>
    <lineage>
        <taxon>Eukaryota</taxon>
        <taxon>Metazoa</taxon>
        <taxon>Chordata</taxon>
        <taxon>Craniata</taxon>
        <taxon>Vertebrata</taxon>
        <taxon>Euteleostomi</taxon>
        <taxon>Amphibia</taxon>
        <taxon>Batrachia</taxon>
        <taxon>Caudata</taxon>
        <taxon>Salamandroidea</taxon>
        <taxon>Salamandridae</taxon>
        <taxon>Pleurodelinae</taxon>
        <taxon>Pleurodeles</taxon>
    </lineage>
</organism>
<keyword evidence="2" id="KW-1185">Reference proteome</keyword>
<sequence length="95" mass="10854">MFLLNGNVDGGISESVWMKEMQKDEVLLKVKEFILKGWPSQRNLRGKRCVVHGSNVECISTFDLHHKMEKVEFVGRRLIQEVGSDIAPVMDHITS</sequence>